<dbReference type="Pfam" id="PF13191">
    <property type="entry name" value="AAA_16"/>
    <property type="match status" value="1"/>
</dbReference>
<comment type="caution">
    <text evidence="4">The sequence shown here is derived from an EMBL/GenBank/DDBJ whole genome shotgun (WGS) entry which is preliminary data.</text>
</comment>
<gene>
    <name evidence="4" type="ORF">E4K65_03815</name>
</gene>
<dbReference type="SMART" id="SM00028">
    <property type="entry name" value="TPR"/>
    <property type="match status" value="5"/>
</dbReference>
<dbReference type="CDD" id="cd07302">
    <property type="entry name" value="CHD"/>
    <property type="match status" value="1"/>
</dbReference>
<feature type="domain" description="Guanylate cyclase" evidence="3">
    <location>
        <begin position="56"/>
        <end position="184"/>
    </location>
</feature>
<dbReference type="Pfam" id="PF00211">
    <property type="entry name" value="Guanylate_cyc"/>
    <property type="match status" value="1"/>
</dbReference>
<dbReference type="InterPro" id="IPR011990">
    <property type="entry name" value="TPR-like_helical_dom_sf"/>
</dbReference>
<dbReference type="OrthoDB" id="9785312at2"/>
<evidence type="ECO:0000256" key="1">
    <source>
        <dbReference type="ARBA" id="ARBA00022741"/>
    </source>
</evidence>
<dbReference type="InterPro" id="IPR029787">
    <property type="entry name" value="Nucleotide_cyclase"/>
</dbReference>
<evidence type="ECO:0000259" key="3">
    <source>
        <dbReference type="PROSITE" id="PS50125"/>
    </source>
</evidence>
<dbReference type="SUPFAM" id="SSF52540">
    <property type="entry name" value="P-loop containing nucleoside triphosphate hydrolases"/>
    <property type="match status" value="1"/>
</dbReference>
<accession>A0A4Y9M902</accession>
<reference evidence="4 5" key="1">
    <citation type="submission" date="2019-03" db="EMBL/GenBank/DDBJ databases">
        <title>Bradyrhizobium diversity isolated from nodules of Chamaecrista fasciculata.</title>
        <authorList>
            <person name="Klepa M.S."/>
            <person name="Urquiaga M.O."/>
            <person name="Hungria M."/>
            <person name="Delamuta J.R."/>
        </authorList>
    </citation>
    <scope>NUCLEOTIDE SEQUENCE [LARGE SCALE GENOMIC DNA]</scope>
    <source>
        <strain evidence="4 5">CNPSo 3448</strain>
    </source>
</reference>
<dbReference type="SUPFAM" id="SSF48452">
    <property type="entry name" value="TPR-like"/>
    <property type="match status" value="2"/>
</dbReference>
<evidence type="ECO:0000256" key="2">
    <source>
        <dbReference type="ARBA" id="ARBA00022840"/>
    </source>
</evidence>
<evidence type="ECO:0000313" key="4">
    <source>
        <dbReference type="EMBL" id="TFV51475.1"/>
    </source>
</evidence>
<dbReference type="Pfam" id="PF13424">
    <property type="entry name" value="TPR_12"/>
    <property type="match status" value="1"/>
</dbReference>
<dbReference type="Gene3D" id="3.40.50.300">
    <property type="entry name" value="P-loop containing nucleotide triphosphate hydrolases"/>
    <property type="match status" value="1"/>
</dbReference>
<dbReference type="InterPro" id="IPR027417">
    <property type="entry name" value="P-loop_NTPase"/>
</dbReference>
<dbReference type="InterPro" id="IPR001054">
    <property type="entry name" value="A/G_cyclase"/>
</dbReference>
<dbReference type="SUPFAM" id="SSF55073">
    <property type="entry name" value="Nucleotide cyclase"/>
    <property type="match status" value="1"/>
</dbReference>
<keyword evidence="1" id="KW-0547">Nucleotide-binding</keyword>
<dbReference type="Gene3D" id="3.30.70.1230">
    <property type="entry name" value="Nucleotide cyclase"/>
    <property type="match status" value="1"/>
</dbReference>
<organism evidence="4 5">
    <name type="scientific">Bradyrhizobium niftali</name>
    <dbReference type="NCBI Taxonomy" id="2560055"/>
    <lineage>
        <taxon>Bacteria</taxon>
        <taxon>Pseudomonadati</taxon>
        <taxon>Pseudomonadota</taxon>
        <taxon>Alphaproteobacteria</taxon>
        <taxon>Hyphomicrobiales</taxon>
        <taxon>Nitrobacteraceae</taxon>
        <taxon>Bradyrhizobium</taxon>
    </lineage>
</organism>
<dbReference type="GO" id="GO:0004016">
    <property type="term" value="F:adenylate cyclase activity"/>
    <property type="evidence" value="ECO:0007669"/>
    <property type="project" value="TreeGrafter"/>
</dbReference>
<dbReference type="PANTHER" id="PTHR16305:SF28">
    <property type="entry name" value="GUANYLATE CYCLASE DOMAIN-CONTAINING PROTEIN"/>
    <property type="match status" value="1"/>
</dbReference>
<keyword evidence="5" id="KW-1185">Reference proteome</keyword>
<proteinExistence type="predicted"/>
<name>A0A4Y9M902_9BRAD</name>
<dbReference type="Proteomes" id="UP000297966">
    <property type="component" value="Unassembled WGS sequence"/>
</dbReference>
<dbReference type="PROSITE" id="PS50125">
    <property type="entry name" value="GUANYLATE_CYCLASE_2"/>
    <property type="match status" value="1"/>
</dbReference>
<dbReference type="Gene3D" id="1.25.40.10">
    <property type="entry name" value="Tetratricopeptide repeat domain"/>
    <property type="match status" value="3"/>
</dbReference>
<dbReference type="GO" id="GO:0005524">
    <property type="term" value="F:ATP binding"/>
    <property type="evidence" value="ECO:0007669"/>
    <property type="project" value="UniProtKB-KW"/>
</dbReference>
<dbReference type="GO" id="GO:0005737">
    <property type="term" value="C:cytoplasm"/>
    <property type="evidence" value="ECO:0007669"/>
    <property type="project" value="TreeGrafter"/>
</dbReference>
<protein>
    <submittedName>
        <fullName evidence="4">Adenylate/guanylate cyclase domain-containing protein</fullName>
    </submittedName>
</protein>
<sequence>MRPTAHFCGGCGRSRAFGTAADQNALTYLQSKLPPKLAERILRSGGAMSGERKHVTVLFADVRGSTALIDGLDPEEALEILGPVLQVLMDAIHQHDGFMNQARGDGVMALFGAPIATEDHAVQACRAAMAMRAGIRELNRRRIGDISLRIGINSGHVVIHSIGSNLMMNYDAVGKTVHLAARMEELAPANGIMLTAATQKLAKGFIVAESRGTVVLKGVAEPVEAFELGGMRSTTRWQARSSQGLNALVGRQAELDTLRSLLQRAASGNGQALNVVGAAGLGKSRLIHDFIGERPSDWIVLETACVPQHTQSSYYPISDLIRHIFGIDIDDTPEIVAKRIREHLVSLDPTLARYVSAICSVLDINVADQEWKNLEPTEKRQAIIEAITALILFQERRTPLLIVVEDVHWIDSETRIILHNLLSLLRGLRIFLVMTQRPEGNLADPDLLRLELSALAETASQEMLDRLIGGDVTLQSIRDRIVAKAQGNPLFLEELVQSLAETGSFAGDPGAYRLSKPAGRIEIPQTIHTVLAARIDRLDGVPKTLLQTSAVIGTDVSIALLSGLLEVPASKISGDLKGLEEADFLRKVKRVGSEYSFKHELIREVAYGTMLLGTRRSLHAKAVAVIESRFSDRLDEHIDRLADHAFMAGLWEKAVPYQLRSCRRAVRRGANQDAIGIYHRGLETLSHWPDSAAKTKAEIDFRLIVIIALEPLGKHRLIADVLREARELEDPSSDPIRNAAVNCQLATALWRIGEHNSAMEAAKAANEVAQRIADPALMFASLHQIGMVLHETGAFRKSIEIHERCFAFESPELDARRAGWAAYPSVVLRTFLADSLVEIGETERAEIMATEAMRRAEDHFYSRANISHVLGRLRIAQGRQAEALSILRECWQICLERGIVQMYPILAARMGEACLALGDTRAAAEILSKPERLDVPLGENAFGWGWLFVVQGRAFLAVGDLAQARISGKRALALAEERGEPPQQAHALQLLGEASLAKGDRAEAQSYLERALAIATKCDMRPLIDRCRPALEAARTSPAT</sequence>
<evidence type="ECO:0000313" key="5">
    <source>
        <dbReference type="Proteomes" id="UP000297966"/>
    </source>
</evidence>
<dbReference type="EMBL" id="SPQT01000001">
    <property type="protein sequence ID" value="TFV51475.1"/>
    <property type="molecule type" value="Genomic_DNA"/>
</dbReference>
<keyword evidence="2" id="KW-0067">ATP-binding</keyword>
<dbReference type="GO" id="GO:0035556">
    <property type="term" value="P:intracellular signal transduction"/>
    <property type="evidence" value="ECO:0007669"/>
    <property type="project" value="InterPro"/>
</dbReference>
<dbReference type="InterPro" id="IPR019734">
    <property type="entry name" value="TPR_rpt"/>
</dbReference>
<dbReference type="PANTHER" id="PTHR16305">
    <property type="entry name" value="TESTICULAR SOLUBLE ADENYLYL CYCLASE"/>
    <property type="match status" value="1"/>
</dbReference>
<dbReference type="AlphaFoldDB" id="A0A4Y9M902"/>
<dbReference type="GO" id="GO:0009190">
    <property type="term" value="P:cyclic nucleotide biosynthetic process"/>
    <property type="evidence" value="ECO:0007669"/>
    <property type="project" value="InterPro"/>
</dbReference>
<dbReference type="SMART" id="SM00044">
    <property type="entry name" value="CYCc"/>
    <property type="match status" value="1"/>
</dbReference>
<dbReference type="InterPro" id="IPR041664">
    <property type="entry name" value="AAA_16"/>
</dbReference>